<evidence type="ECO:0000259" key="1">
    <source>
        <dbReference type="PROSITE" id="PS51746"/>
    </source>
</evidence>
<dbReference type="SMART" id="SM00331">
    <property type="entry name" value="PP2C_SIG"/>
    <property type="match status" value="1"/>
</dbReference>
<keyword evidence="3" id="KW-1185">Reference proteome</keyword>
<dbReference type="CDD" id="cd00143">
    <property type="entry name" value="PP2Cc"/>
    <property type="match status" value="1"/>
</dbReference>
<dbReference type="AlphaFoldDB" id="A0A4R3MMF6"/>
<feature type="domain" description="PPM-type phosphatase" evidence="1">
    <location>
        <begin position="4"/>
        <end position="239"/>
    </location>
</feature>
<organism evidence="2 3">
    <name type="scientific">Natranaerovirga pectinivora</name>
    <dbReference type="NCBI Taxonomy" id="682400"/>
    <lineage>
        <taxon>Bacteria</taxon>
        <taxon>Bacillati</taxon>
        <taxon>Bacillota</taxon>
        <taxon>Clostridia</taxon>
        <taxon>Lachnospirales</taxon>
        <taxon>Natranaerovirgaceae</taxon>
        <taxon>Natranaerovirga</taxon>
    </lineage>
</organism>
<dbReference type="RefSeq" id="WP_132250271.1">
    <property type="nucleotide sequence ID" value="NZ_SMAL01000002.1"/>
</dbReference>
<sequence>MKVDWAYLTHRGDREKNQDAFTYLEEEGRHLFVLADGLGGHKKGEEASRFVCDFIRKNISKMEDNKIESLEALTKLANRALVEYQIQMDLREDIKTTILTLLLTEEVFMYVSVGDTRLYQLSNKHIVFQSKDHSLCQRLVDIDELDYKDIRHNSDRNKLYSVLGNKAEITYMNSGYLKKIPSAFLLCTDGLWEHVIEGEIEVDLFKSQTPKEWLDLLVKRAFCNATLYMDNITAITIFIKD</sequence>
<proteinExistence type="predicted"/>
<evidence type="ECO:0000313" key="2">
    <source>
        <dbReference type="EMBL" id="TCT16125.1"/>
    </source>
</evidence>
<evidence type="ECO:0000313" key="3">
    <source>
        <dbReference type="Proteomes" id="UP000294902"/>
    </source>
</evidence>
<gene>
    <name evidence="2" type="ORF">EDC18_102141</name>
</gene>
<protein>
    <submittedName>
        <fullName evidence="2">Protein phosphatase</fullName>
    </submittedName>
</protein>
<name>A0A4R3MMF6_9FIRM</name>
<dbReference type="Proteomes" id="UP000294902">
    <property type="component" value="Unassembled WGS sequence"/>
</dbReference>
<accession>A0A4R3MMF6</accession>
<dbReference type="SUPFAM" id="SSF81606">
    <property type="entry name" value="PP2C-like"/>
    <property type="match status" value="1"/>
</dbReference>
<dbReference type="PROSITE" id="PS51746">
    <property type="entry name" value="PPM_2"/>
    <property type="match status" value="1"/>
</dbReference>
<dbReference type="Pfam" id="PF13672">
    <property type="entry name" value="PP2C_2"/>
    <property type="match status" value="1"/>
</dbReference>
<reference evidence="2 3" key="1">
    <citation type="submission" date="2019-03" db="EMBL/GenBank/DDBJ databases">
        <title>Genomic Encyclopedia of Type Strains, Phase IV (KMG-IV): sequencing the most valuable type-strain genomes for metagenomic binning, comparative biology and taxonomic classification.</title>
        <authorList>
            <person name="Goeker M."/>
        </authorList>
    </citation>
    <scope>NUCLEOTIDE SEQUENCE [LARGE SCALE GENOMIC DNA]</scope>
    <source>
        <strain evidence="2 3">DSM 24629</strain>
    </source>
</reference>
<dbReference type="EMBL" id="SMAL01000002">
    <property type="protein sequence ID" value="TCT16125.1"/>
    <property type="molecule type" value="Genomic_DNA"/>
</dbReference>
<dbReference type="Gene3D" id="3.60.40.10">
    <property type="entry name" value="PPM-type phosphatase domain"/>
    <property type="match status" value="1"/>
</dbReference>
<comment type="caution">
    <text evidence="2">The sequence shown here is derived from an EMBL/GenBank/DDBJ whole genome shotgun (WGS) entry which is preliminary data.</text>
</comment>
<dbReference type="OrthoDB" id="9801841at2"/>
<dbReference type="SMART" id="SM00332">
    <property type="entry name" value="PP2Cc"/>
    <property type="match status" value="1"/>
</dbReference>
<dbReference type="InterPro" id="IPR036457">
    <property type="entry name" value="PPM-type-like_dom_sf"/>
</dbReference>
<dbReference type="InterPro" id="IPR001932">
    <property type="entry name" value="PPM-type_phosphatase-like_dom"/>
</dbReference>